<dbReference type="Proteomes" id="UP000837857">
    <property type="component" value="Chromosome 2"/>
</dbReference>
<feature type="region of interest" description="Disordered" evidence="1">
    <location>
        <begin position="31"/>
        <end position="52"/>
    </location>
</feature>
<protein>
    <submittedName>
        <fullName evidence="2">Uncharacterized protein</fullName>
    </submittedName>
</protein>
<evidence type="ECO:0000256" key="1">
    <source>
        <dbReference type="SAM" id="MobiDB-lite"/>
    </source>
</evidence>
<reference evidence="2" key="1">
    <citation type="submission" date="2022-03" db="EMBL/GenBank/DDBJ databases">
        <authorList>
            <person name="Martin H S."/>
        </authorList>
    </citation>
    <scope>NUCLEOTIDE SEQUENCE</scope>
</reference>
<gene>
    <name evidence="2" type="ORF">IPOD504_LOCUS7742</name>
</gene>
<feature type="non-terminal residue" evidence="2">
    <location>
        <position position="123"/>
    </location>
</feature>
<keyword evidence="3" id="KW-1185">Reference proteome</keyword>
<proteinExistence type="predicted"/>
<evidence type="ECO:0000313" key="3">
    <source>
        <dbReference type="Proteomes" id="UP000837857"/>
    </source>
</evidence>
<name>A0ABN8ID84_9NEOP</name>
<accession>A0ABN8ID84</accession>
<dbReference type="EMBL" id="OW152814">
    <property type="protein sequence ID" value="CAH2050874.1"/>
    <property type="molecule type" value="Genomic_DNA"/>
</dbReference>
<organism evidence="2 3">
    <name type="scientific">Iphiclides podalirius</name>
    <name type="common">scarce swallowtail</name>
    <dbReference type="NCBI Taxonomy" id="110791"/>
    <lineage>
        <taxon>Eukaryota</taxon>
        <taxon>Metazoa</taxon>
        <taxon>Ecdysozoa</taxon>
        <taxon>Arthropoda</taxon>
        <taxon>Hexapoda</taxon>
        <taxon>Insecta</taxon>
        <taxon>Pterygota</taxon>
        <taxon>Neoptera</taxon>
        <taxon>Endopterygota</taxon>
        <taxon>Lepidoptera</taxon>
        <taxon>Glossata</taxon>
        <taxon>Ditrysia</taxon>
        <taxon>Papilionoidea</taxon>
        <taxon>Papilionidae</taxon>
        <taxon>Papilioninae</taxon>
        <taxon>Iphiclides</taxon>
    </lineage>
</organism>
<sequence length="123" mass="13955">MGGGNHLPSGKEDIPAIVNMLDKTNEHNIEIAKSNTKLSKQTSPKKKESPKSKKCIKMDIDVLDSDIDIVKEILSKETEPKCKVMTCWLNTERRSMRSPKMYCIDVKSVMKPPQVIKKCICMF</sequence>
<evidence type="ECO:0000313" key="2">
    <source>
        <dbReference type="EMBL" id="CAH2050874.1"/>
    </source>
</evidence>